<evidence type="ECO:0000313" key="2">
    <source>
        <dbReference type="EMBL" id="KAL0471588.1"/>
    </source>
</evidence>
<proteinExistence type="predicted"/>
<keyword evidence="3" id="KW-1185">Reference proteome</keyword>
<feature type="region of interest" description="Disordered" evidence="1">
    <location>
        <begin position="27"/>
        <end position="52"/>
    </location>
</feature>
<dbReference type="Proteomes" id="UP001451303">
    <property type="component" value="Unassembled WGS sequence"/>
</dbReference>
<accession>A0ABR3DI72</accession>
<reference evidence="2 3" key="1">
    <citation type="submission" date="2023-09" db="EMBL/GenBank/DDBJ databases">
        <title>Multi-omics analysis of a traditional fermented food reveals byproduct-associated fungal strains for waste-to-food upcycling.</title>
        <authorList>
            <consortium name="Lawrence Berkeley National Laboratory"/>
            <person name="Rekdal V.M."/>
            <person name="Villalobos-Escobedo J.M."/>
            <person name="Rodriguez-Valeron N."/>
            <person name="Garcia M.O."/>
            <person name="Vasquez D.P."/>
            <person name="Damayanti I."/>
            <person name="Sorensen P.M."/>
            <person name="Baidoo E.E."/>
            <person name="De Carvalho A.C."/>
            <person name="Riley R."/>
            <person name="Lipzen A."/>
            <person name="He G."/>
            <person name="Yan M."/>
            <person name="Haridas S."/>
            <person name="Daum C."/>
            <person name="Yoshinaga Y."/>
            <person name="Ng V."/>
            <person name="Grigoriev I.V."/>
            <person name="Munk R."/>
            <person name="Nuraida L."/>
            <person name="Wijaya C.H."/>
            <person name="Morales P.-C."/>
            <person name="Keasling J.D."/>
        </authorList>
    </citation>
    <scope>NUCLEOTIDE SEQUENCE [LARGE SCALE GENOMIC DNA]</scope>
    <source>
        <strain evidence="2 3">FGSC 2613</strain>
    </source>
</reference>
<protein>
    <submittedName>
        <fullName evidence="2">Uncharacterized protein</fullName>
    </submittedName>
</protein>
<name>A0ABR3DI72_NEUIN</name>
<gene>
    <name evidence="2" type="ORF">QR685DRAFT_208007</name>
</gene>
<dbReference type="EMBL" id="JAVLET010000003">
    <property type="protein sequence ID" value="KAL0471588.1"/>
    <property type="molecule type" value="Genomic_DNA"/>
</dbReference>
<feature type="compositionally biased region" description="Basic and acidic residues" evidence="1">
    <location>
        <begin position="36"/>
        <end position="48"/>
    </location>
</feature>
<organism evidence="2 3">
    <name type="scientific">Neurospora intermedia</name>
    <dbReference type="NCBI Taxonomy" id="5142"/>
    <lineage>
        <taxon>Eukaryota</taxon>
        <taxon>Fungi</taxon>
        <taxon>Dikarya</taxon>
        <taxon>Ascomycota</taxon>
        <taxon>Pezizomycotina</taxon>
        <taxon>Sordariomycetes</taxon>
        <taxon>Sordariomycetidae</taxon>
        <taxon>Sordariales</taxon>
        <taxon>Sordariaceae</taxon>
        <taxon>Neurospora</taxon>
    </lineage>
</organism>
<comment type="caution">
    <text evidence="2">The sequence shown here is derived from an EMBL/GenBank/DDBJ whole genome shotgun (WGS) entry which is preliminary data.</text>
</comment>
<sequence>MSGRHGSLASVENVVYTSADNITYGSPATPFRSKNAAKDGTEYSKHPPSDSLVGAPAKTGVRTLIEPCNSVSLHHVFQFATNISTLLKTVVSSYQLRISVSRTQYSNYRDPSARHEYLSHTENSSQLCVTSDRLYISTIVPFELTTNISTMLKTVAHLSILSRLYCRLREKENVDNVVVYFLMPFQDACGLPFLSDHKGATCHKNLKRTFQTSRRFKPN</sequence>
<evidence type="ECO:0000313" key="3">
    <source>
        <dbReference type="Proteomes" id="UP001451303"/>
    </source>
</evidence>
<evidence type="ECO:0000256" key="1">
    <source>
        <dbReference type="SAM" id="MobiDB-lite"/>
    </source>
</evidence>